<keyword evidence="5 9" id="KW-1133">Transmembrane helix</keyword>
<feature type="transmembrane region" description="Helical" evidence="9">
    <location>
        <begin position="56"/>
        <end position="76"/>
    </location>
</feature>
<feature type="domain" description="Wax synthase" evidence="10">
    <location>
        <begin position="4"/>
        <end position="64"/>
    </location>
</feature>
<dbReference type="GO" id="GO:0016020">
    <property type="term" value="C:membrane"/>
    <property type="evidence" value="ECO:0007669"/>
    <property type="project" value="UniProtKB-SubCell"/>
</dbReference>
<comment type="caution">
    <text evidence="11">The sequence shown here is derived from an EMBL/GenBank/DDBJ whole genome shotgun (WGS) entry which is preliminary data.</text>
</comment>
<feature type="transmembrane region" description="Helical" evidence="9">
    <location>
        <begin position="29"/>
        <end position="50"/>
    </location>
</feature>
<keyword evidence="6" id="KW-0443">Lipid metabolism</keyword>
<keyword evidence="4 9" id="KW-0812">Transmembrane</keyword>
<name>A0A9D3UVP2_9ROSI</name>
<dbReference type="AlphaFoldDB" id="A0A9D3UVP2"/>
<accession>A0A9D3UVP2</accession>
<evidence type="ECO:0000259" key="10">
    <source>
        <dbReference type="Pfam" id="PF13813"/>
    </source>
</evidence>
<keyword evidence="7 9" id="KW-0472">Membrane</keyword>
<reference evidence="11 12" key="1">
    <citation type="journal article" date="2021" name="Plant Biotechnol. J.">
        <title>Multi-omics assisted identification of the key and species-specific regulatory components of drought-tolerant mechanisms in Gossypium stocksii.</title>
        <authorList>
            <person name="Yu D."/>
            <person name="Ke L."/>
            <person name="Zhang D."/>
            <person name="Wu Y."/>
            <person name="Sun Y."/>
            <person name="Mei J."/>
            <person name="Sun J."/>
            <person name="Sun Y."/>
        </authorList>
    </citation>
    <scope>NUCLEOTIDE SEQUENCE [LARGE SCALE GENOMIC DNA]</scope>
    <source>
        <strain evidence="12">cv. E1</strain>
        <tissue evidence="11">Leaf</tissue>
    </source>
</reference>
<dbReference type="Pfam" id="PF13813">
    <property type="entry name" value="MBOAT_2"/>
    <property type="match status" value="1"/>
</dbReference>
<evidence type="ECO:0000256" key="2">
    <source>
        <dbReference type="ARBA" id="ARBA00007282"/>
    </source>
</evidence>
<evidence type="ECO:0000313" key="12">
    <source>
        <dbReference type="Proteomes" id="UP000828251"/>
    </source>
</evidence>
<comment type="similarity">
    <text evidence="2">Belongs to the wax synthase family.</text>
</comment>
<evidence type="ECO:0000256" key="8">
    <source>
        <dbReference type="ARBA" id="ARBA00023315"/>
    </source>
</evidence>
<organism evidence="11 12">
    <name type="scientific">Gossypium stocksii</name>
    <dbReference type="NCBI Taxonomy" id="47602"/>
    <lineage>
        <taxon>Eukaryota</taxon>
        <taxon>Viridiplantae</taxon>
        <taxon>Streptophyta</taxon>
        <taxon>Embryophyta</taxon>
        <taxon>Tracheophyta</taxon>
        <taxon>Spermatophyta</taxon>
        <taxon>Magnoliopsida</taxon>
        <taxon>eudicotyledons</taxon>
        <taxon>Gunneridae</taxon>
        <taxon>Pentapetalae</taxon>
        <taxon>rosids</taxon>
        <taxon>malvids</taxon>
        <taxon>Malvales</taxon>
        <taxon>Malvaceae</taxon>
        <taxon>Malvoideae</taxon>
        <taxon>Gossypium</taxon>
    </lineage>
</organism>
<proteinExistence type="inferred from homology"/>
<keyword evidence="12" id="KW-1185">Reference proteome</keyword>
<evidence type="ECO:0000256" key="3">
    <source>
        <dbReference type="ARBA" id="ARBA00022679"/>
    </source>
</evidence>
<dbReference type="InterPro" id="IPR044851">
    <property type="entry name" value="Wax_synthase"/>
</dbReference>
<dbReference type="Proteomes" id="UP000828251">
    <property type="component" value="Unassembled WGS sequence"/>
</dbReference>
<protein>
    <recommendedName>
        <fullName evidence="10">Wax synthase domain-containing protein</fullName>
    </recommendedName>
</protein>
<dbReference type="GO" id="GO:0006629">
    <property type="term" value="P:lipid metabolic process"/>
    <property type="evidence" value="ECO:0007669"/>
    <property type="project" value="UniProtKB-KW"/>
</dbReference>
<evidence type="ECO:0000256" key="4">
    <source>
        <dbReference type="ARBA" id="ARBA00022692"/>
    </source>
</evidence>
<evidence type="ECO:0000256" key="6">
    <source>
        <dbReference type="ARBA" id="ARBA00023098"/>
    </source>
</evidence>
<evidence type="ECO:0000313" key="11">
    <source>
        <dbReference type="EMBL" id="KAH1063147.1"/>
    </source>
</evidence>
<dbReference type="GO" id="GO:0008374">
    <property type="term" value="F:O-acyltransferase activity"/>
    <property type="evidence" value="ECO:0007669"/>
    <property type="project" value="InterPro"/>
</dbReference>
<evidence type="ECO:0000256" key="7">
    <source>
        <dbReference type="ARBA" id="ARBA00023136"/>
    </source>
</evidence>
<keyword evidence="3" id="KW-0808">Transferase</keyword>
<sequence length="96" mass="10986">MVTSILRPTVHYPIRHISTRLLGSRWSSFPAVVTVFVVSGLMHELIFYYMTRVSPTWEVAWFFILHGVAVVAEVVVKKMVPGKMRLHPEVLTPPIK</sequence>
<evidence type="ECO:0000256" key="9">
    <source>
        <dbReference type="SAM" id="Phobius"/>
    </source>
</evidence>
<comment type="subcellular location">
    <subcellularLocation>
        <location evidence="1">Membrane</location>
        <topology evidence="1">Multi-pass membrane protein</topology>
    </subcellularLocation>
</comment>
<evidence type="ECO:0000256" key="5">
    <source>
        <dbReference type="ARBA" id="ARBA00022989"/>
    </source>
</evidence>
<dbReference type="PANTHER" id="PTHR31595">
    <property type="entry name" value="LONG-CHAIN-ALCOHOL O-FATTY-ACYLTRANSFERASE 3-RELATED"/>
    <property type="match status" value="1"/>
</dbReference>
<dbReference type="EMBL" id="JAIQCV010000009">
    <property type="protein sequence ID" value="KAH1063147.1"/>
    <property type="molecule type" value="Genomic_DNA"/>
</dbReference>
<dbReference type="PANTHER" id="PTHR31595:SF70">
    <property type="entry name" value="LONG-CHAIN-ALCOHOL O-FATTY-ACYLTRANSFERASE 3-RELATED"/>
    <property type="match status" value="1"/>
</dbReference>
<keyword evidence="8" id="KW-0012">Acyltransferase</keyword>
<gene>
    <name evidence="11" type="ORF">J1N35_028134</name>
</gene>
<evidence type="ECO:0000256" key="1">
    <source>
        <dbReference type="ARBA" id="ARBA00004141"/>
    </source>
</evidence>
<dbReference type="OrthoDB" id="999863at2759"/>
<dbReference type="InterPro" id="IPR032805">
    <property type="entry name" value="Wax_synthase_dom"/>
</dbReference>